<gene>
    <name evidence="10" type="ORF">SELMODRAFT_124720</name>
    <name evidence="11" type="ORF">SELMODRAFT_91887</name>
</gene>
<dbReference type="KEGG" id="smo:SELMODRAFT_91887"/>
<keyword evidence="12" id="KW-1185">Reference proteome</keyword>
<dbReference type="STRING" id="88036.D8RE72"/>
<dbReference type="OrthoDB" id="1894474at2759"/>
<keyword evidence="6" id="KW-0809">Transit peptide</keyword>
<organism evidence="12">
    <name type="scientific">Selaginella moellendorffii</name>
    <name type="common">Spikemoss</name>
    <dbReference type="NCBI Taxonomy" id="88036"/>
    <lineage>
        <taxon>Eukaryota</taxon>
        <taxon>Viridiplantae</taxon>
        <taxon>Streptophyta</taxon>
        <taxon>Embryophyta</taxon>
        <taxon>Tracheophyta</taxon>
        <taxon>Lycopodiopsida</taxon>
        <taxon>Selaginellales</taxon>
        <taxon>Selaginellaceae</taxon>
        <taxon>Selaginella</taxon>
    </lineage>
</organism>
<dbReference type="HOGENOM" id="CLU_069000_1_0_1"/>
<feature type="compositionally biased region" description="Polar residues" evidence="9">
    <location>
        <begin position="163"/>
        <end position="176"/>
    </location>
</feature>
<dbReference type="GO" id="GO:0009507">
    <property type="term" value="C:chloroplast"/>
    <property type="evidence" value="ECO:0007669"/>
    <property type="project" value="UniProtKB-SubCell"/>
</dbReference>
<evidence type="ECO:0000256" key="8">
    <source>
        <dbReference type="ARBA" id="ARBA00049891"/>
    </source>
</evidence>
<sequence length="176" mass="19245">AQQPREVQTLSVYEINELDRGSPVLLKGDKAKPTNALGDLVPFSNKLYDGCLETRLGITAGLCVLIKHVPGKGDRYEATYSFYFGDYGHISVQGAYITYQDTYMAITGGSGIFNGARGQVKLQQIIFPTKLFYTFYLEGIAKLPAQLTKPHVAPAKHVEPSPSARQGQSVAPNFTD</sequence>
<comment type="catalytic activity">
    <reaction evidence="8">
        <text>(9Z,13S,15Z)-12,13-epoxyoctadeca-9,11,15-trienoate = (9S,13S,15Z)-12-oxophyto-10,15-dienoate</text>
        <dbReference type="Rhea" id="RHEA:22592"/>
        <dbReference type="ChEBI" id="CHEBI:36438"/>
        <dbReference type="ChEBI" id="CHEBI:57411"/>
        <dbReference type="EC" id="5.3.99.6"/>
    </reaction>
</comment>
<proteinExistence type="inferred from homology"/>
<keyword evidence="4" id="KW-0150">Chloroplast</keyword>
<feature type="region of interest" description="Disordered" evidence="9">
    <location>
        <begin position="154"/>
        <end position="176"/>
    </location>
</feature>
<feature type="non-terminal residue" evidence="11">
    <location>
        <position position="1"/>
    </location>
</feature>
<dbReference type="Proteomes" id="UP000001514">
    <property type="component" value="Unassembled WGS sequence"/>
</dbReference>
<evidence type="ECO:0000256" key="1">
    <source>
        <dbReference type="ARBA" id="ARBA00004229"/>
    </source>
</evidence>
<dbReference type="Pfam" id="PF06351">
    <property type="entry name" value="Allene_ox_cyc"/>
    <property type="match status" value="1"/>
</dbReference>
<evidence type="ECO:0000313" key="10">
    <source>
        <dbReference type="EMBL" id="EFJ12091.1"/>
    </source>
</evidence>
<evidence type="ECO:0000256" key="5">
    <source>
        <dbReference type="ARBA" id="ARBA00022640"/>
    </source>
</evidence>
<evidence type="ECO:0000256" key="2">
    <source>
        <dbReference type="ARBA" id="ARBA00007982"/>
    </source>
</evidence>
<dbReference type="FunCoup" id="D8RE72">
    <property type="interactions" value="1601"/>
</dbReference>
<dbReference type="eggNOG" id="ENOG502QPP8">
    <property type="taxonomic scope" value="Eukaryota"/>
</dbReference>
<dbReference type="EMBL" id="GL377577">
    <property type="protein sequence ID" value="EFJ29614.1"/>
    <property type="molecule type" value="Genomic_DNA"/>
</dbReference>
<evidence type="ECO:0000256" key="7">
    <source>
        <dbReference type="ARBA" id="ARBA00023235"/>
    </source>
</evidence>
<dbReference type="Gramene" id="EFJ12091">
    <property type="protein sequence ID" value="EFJ12091"/>
    <property type="gene ID" value="SELMODRAFT_124720"/>
</dbReference>
<dbReference type="InParanoid" id="D8RE72"/>
<dbReference type="InterPro" id="IPR009410">
    <property type="entry name" value="Allene_ox_cyc"/>
</dbReference>
<dbReference type="EC" id="5.3.99.6" evidence="3"/>
<dbReference type="InterPro" id="IPR034871">
    <property type="entry name" value="Allene_oxi_cyc_sf"/>
</dbReference>
<dbReference type="GO" id="GO:0009695">
    <property type="term" value="P:jasmonic acid biosynthetic process"/>
    <property type="evidence" value="ECO:0007669"/>
    <property type="project" value="InterPro"/>
</dbReference>
<dbReference type="AlphaFoldDB" id="D8RE72"/>
<evidence type="ECO:0000256" key="6">
    <source>
        <dbReference type="ARBA" id="ARBA00022946"/>
    </source>
</evidence>
<evidence type="ECO:0000313" key="11">
    <source>
        <dbReference type="EMBL" id="EFJ29614.1"/>
    </source>
</evidence>
<dbReference type="Gene3D" id="2.40.480.10">
    <property type="entry name" value="Allene oxide cyclase-like"/>
    <property type="match status" value="1"/>
</dbReference>
<comment type="similarity">
    <text evidence="2">Belongs to the allene oxide cyclase family.</text>
</comment>
<evidence type="ECO:0000313" key="12">
    <source>
        <dbReference type="Proteomes" id="UP000001514"/>
    </source>
</evidence>
<dbReference type="OMA" id="SVQGPYM"/>
<dbReference type="InterPro" id="IPR044859">
    <property type="entry name" value="Allene_oxi_cyc_Dirigent"/>
</dbReference>
<dbReference type="PANTHER" id="PTHR31843:SF11">
    <property type="entry name" value="ALLENE OXIDE CYCLASE 4, CHLOROPLASTIC"/>
    <property type="match status" value="1"/>
</dbReference>
<dbReference type="EMBL" id="GL377641">
    <property type="protein sequence ID" value="EFJ12091.1"/>
    <property type="molecule type" value="Genomic_DNA"/>
</dbReference>
<dbReference type="SUPFAM" id="SSF141493">
    <property type="entry name" value="Allene oxide cyclase-like"/>
    <property type="match status" value="1"/>
</dbReference>
<comment type="subcellular location">
    <subcellularLocation>
        <location evidence="1">Plastid</location>
        <location evidence="1">Chloroplast</location>
    </subcellularLocation>
</comment>
<keyword evidence="5" id="KW-0934">Plastid</keyword>
<keyword evidence="7" id="KW-0413">Isomerase</keyword>
<evidence type="ECO:0000256" key="9">
    <source>
        <dbReference type="SAM" id="MobiDB-lite"/>
    </source>
</evidence>
<protein>
    <recommendedName>
        <fullName evidence="3">allene-oxide cyclase</fullName>
        <ecNumber evidence="3">5.3.99.6</ecNumber>
    </recommendedName>
</protein>
<evidence type="ECO:0000256" key="4">
    <source>
        <dbReference type="ARBA" id="ARBA00022528"/>
    </source>
</evidence>
<reference evidence="11 12" key="1">
    <citation type="journal article" date="2011" name="Science">
        <title>The Selaginella genome identifies genetic changes associated with the evolution of vascular plants.</title>
        <authorList>
            <person name="Banks J.A."/>
            <person name="Nishiyama T."/>
            <person name="Hasebe M."/>
            <person name="Bowman J.L."/>
            <person name="Gribskov M."/>
            <person name="dePamphilis C."/>
            <person name="Albert V.A."/>
            <person name="Aono N."/>
            <person name="Aoyama T."/>
            <person name="Ambrose B.A."/>
            <person name="Ashton N.W."/>
            <person name="Axtell M.J."/>
            <person name="Barker E."/>
            <person name="Barker M.S."/>
            <person name="Bennetzen J.L."/>
            <person name="Bonawitz N.D."/>
            <person name="Chapple C."/>
            <person name="Cheng C."/>
            <person name="Correa L.G."/>
            <person name="Dacre M."/>
            <person name="DeBarry J."/>
            <person name="Dreyer I."/>
            <person name="Elias M."/>
            <person name="Engstrom E.M."/>
            <person name="Estelle M."/>
            <person name="Feng L."/>
            <person name="Finet C."/>
            <person name="Floyd S.K."/>
            <person name="Frommer W.B."/>
            <person name="Fujita T."/>
            <person name="Gramzow L."/>
            <person name="Gutensohn M."/>
            <person name="Harholt J."/>
            <person name="Hattori M."/>
            <person name="Heyl A."/>
            <person name="Hirai T."/>
            <person name="Hiwatashi Y."/>
            <person name="Ishikawa M."/>
            <person name="Iwata M."/>
            <person name="Karol K.G."/>
            <person name="Koehler B."/>
            <person name="Kolukisaoglu U."/>
            <person name="Kubo M."/>
            <person name="Kurata T."/>
            <person name="Lalonde S."/>
            <person name="Li K."/>
            <person name="Li Y."/>
            <person name="Litt A."/>
            <person name="Lyons E."/>
            <person name="Manning G."/>
            <person name="Maruyama T."/>
            <person name="Michael T.P."/>
            <person name="Mikami K."/>
            <person name="Miyazaki S."/>
            <person name="Morinaga S."/>
            <person name="Murata T."/>
            <person name="Mueller-Roeber B."/>
            <person name="Nelson D.R."/>
            <person name="Obara M."/>
            <person name="Oguri Y."/>
            <person name="Olmstead R.G."/>
            <person name="Onodera N."/>
            <person name="Petersen B.L."/>
            <person name="Pils B."/>
            <person name="Prigge M."/>
            <person name="Rensing S.A."/>
            <person name="Riano-Pachon D.M."/>
            <person name="Roberts A.W."/>
            <person name="Sato Y."/>
            <person name="Scheller H.V."/>
            <person name="Schulz B."/>
            <person name="Schulz C."/>
            <person name="Shakirov E.V."/>
            <person name="Shibagaki N."/>
            <person name="Shinohara N."/>
            <person name="Shippen D.E."/>
            <person name="Soerensen I."/>
            <person name="Sotooka R."/>
            <person name="Sugimoto N."/>
            <person name="Sugita M."/>
            <person name="Sumikawa N."/>
            <person name="Tanurdzic M."/>
            <person name="Theissen G."/>
            <person name="Ulvskov P."/>
            <person name="Wakazuki S."/>
            <person name="Weng J.K."/>
            <person name="Willats W.W."/>
            <person name="Wipf D."/>
            <person name="Wolf P.G."/>
            <person name="Yang L."/>
            <person name="Zimmer A.D."/>
            <person name="Zhu Q."/>
            <person name="Mitros T."/>
            <person name="Hellsten U."/>
            <person name="Loque D."/>
            <person name="Otillar R."/>
            <person name="Salamov A."/>
            <person name="Schmutz J."/>
            <person name="Shapiro H."/>
            <person name="Lindquist E."/>
            <person name="Lucas S."/>
            <person name="Rokhsar D."/>
            <person name="Grigoriev I.V."/>
        </authorList>
    </citation>
    <scope>NUCLEOTIDE SEQUENCE [LARGE SCALE GENOMIC DNA]</scope>
</reference>
<dbReference type="GO" id="GO:0046423">
    <property type="term" value="F:allene-oxide cyclase activity"/>
    <property type="evidence" value="ECO:0007669"/>
    <property type="project" value="UniProtKB-EC"/>
</dbReference>
<evidence type="ECO:0000256" key="3">
    <source>
        <dbReference type="ARBA" id="ARBA00012209"/>
    </source>
</evidence>
<dbReference type="Gramene" id="EFJ29614">
    <property type="protein sequence ID" value="EFJ29614"/>
    <property type="gene ID" value="SELMODRAFT_91887"/>
</dbReference>
<dbReference type="PANTHER" id="PTHR31843">
    <property type="entry name" value="ALLENE OXIDE CYCLASE 4, CHLOROPLASTIC"/>
    <property type="match status" value="1"/>
</dbReference>
<name>D8RE72_SELML</name>
<accession>D8RE72</accession>
<dbReference type="KEGG" id="smo:SELMODRAFT_124720"/>